<sequence>MQAKHHKAGFIWLLMHMWISNRLMTHQGGYGAVTFAVVS</sequence>
<evidence type="ECO:0000313" key="1">
    <source>
        <dbReference type="EMBL" id="ERH17726.1"/>
    </source>
</evidence>
<proteinExistence type="predicted"/>
<organism evidence="1 2">
    <name type="scientific">Actinomyces graevenitzii F0530</name>
    <dbReference type="NCBI Taxonomy" id="1321817"/>
    <lineage>
        <taxon>Bacteria</taxon>
        <taxon>Bacillati</taxon>
        <taxon>Actinomycetota</taxon>
        <taxon>Actinomycetes</taxon>
        <taxon>Actinomycetales</taxon>
        <taxon>Actinomycetaceae</taxon>
        <taxon>Actinomyces</taxon>
    </lineage>
</organism>
<evidence type="ECO:0000313" key="2">
    <source>
        <dbReference type="Proteomes" id="UP000016481"/>
    </source>
</evidence>
<gene>
    <name evidence="1" type="ORF">HMPREF1978_00390</name>
</gene>
<dbReference type="Proteomes" id="UP000016481">
    <property type="component" value="Unassembled WGS sequence"/>
</dbReference>
<dbReference type="HOGENOM" id="CLU_3303268_0_0_11"/>
<protein>
    <submittedName>
        <fullName evidence="1">Uncharacterized protein</fullName>
    </submittedName>
</protein>
<accession>U1Q5D2</accession>
<dbReference type="EMBL" id="AWSC01000013">
    <property type="protein sequence ID" value="ERH17726.1"/>
    <property type="molecule type" value="Genomic_DNA"/>
</dbReference>
<reference evidence="1 2" key="1">
    <citation type="submission" date="2013-08" db="EMBL/GenBank/DDBJ databases">
        <authorList>
            <person name="Weinstock G."/>
            <person name="Sodergren E."/>
            <person name="Wylie T."/>
            <person name="Fulton L."/>
            <person name="Fulton R."/>
            <person name="Fronick C."/>
            <person name="O'Laughlin M."/>
            <person name="Godfrey J."/>
            <person name="Miner T."/>
            <person name="Herter B."/>
            <person name="Appelbaum E."/>
            <person name="Cordes M."/>
            <person name="Lek S."/>
            <person name="Wollam A."/>
            <person name="Pepin K.H."/>
            <person name="Palsikar V.B."/>
            <person name="Mitreva M."/>
            <person name="Wilson R.K."/>
        </authorList>
    </citation>
    <scope>NUCLEOTIDE SEQUENCE [LARGE SCALE GENOMIC DNA]</scope>
    <source>
        <strain evidence="1 2">F0530</strain>
    </source>
</reference>
<comment type="caution">
    <text evidence="1">The sequence shown here is derived from an EMBL/GenBank/DDBJ whole genome shotgun (WGS) entry which is preliminary data.</text>
</comment>
<name>U1Q5D2_9ACTO</name>
<dbReference type="AlphaFoldDB" id="U1Q5D2"/>